<proteinExistence type="predicted"/>
<evidence type="ECO:0000313" key="3">
    <source>
        <dbReference type="Proteomes" id="UP000283269"/>
    </source>
</evidence>
<dbReference type="AlphaFoldDB" id="A0A409WV04"/>
<reference evidence="2 3" key="1">
    <citation type="journal article" date="2018" name="Evol. Lett.">
        <title>Horizontal gene cluster transfer increased hallucinogenic mushroom diversity.</title>
        <authorList>
            <person name="Reynolds H.T."/>
            <person name="Vijayakumar V."/>
            <person name="Gluck-Thaler E."/>
            <person name="Korotkin H.B."/>
            <person name="Matheny P.B."/>
            <person name="Slot J.C."/>
        </authorList>
    </citation>
    <scope>NUCLEOTIDE SEQUENCE [LARGE SCALE GENOMIC DNA]</scope>
    <source>
        <strain evidence="2 3">2631</strain>
    </source>
</reference>
<keyword evidence="3" id="KW-1185">Reference proteome</keyword>
<dbReference type="InParanoid" id="A0A409WV04"/>
<comment type="caution">
    <text evidence="2">The sequence shown here is derived from an EMBL/GenBank/DDBJ whole genome shotgun (WGS) entry which is preliminary data.</text>
</comment>
<dbReference type="STRING" id="93625.A0A409WV04"/>
<evidence type="ECO:0000313" key="2">
    <source>
        <dbReference type="EMBL" id="PPQ82332.1"/>
    </source>
</evidence>
<dbReference type="EMBL" id="NHYD01003148">
    <property type="protein sequence ID" value="PPQ82332.1"/>
    <property type="molecule type" value="Genomic_DNA"/>
</dbReference>
<keyword evidence="1" id="KW-1133">Transmembrane helix</keyword>
<accession>A0A409WV04</accession>
<protein>
    <submittedName>
        <fullName evidence="2">Uncharacterized protein</fullName>
    </submittedName>
</protein>
<dbReference type="Proteomes" id="UP000283269">
    <property type="component" value="Unassembled WGS sequence"/>
</dbReference>
<gene>
    <name evidence="2" type="ORF">CVT25_008308</name>
</gene>
<feature type="transmembrane region" description="Helical" evidence="1">
    <location>
        <begin position="191"/>
        <end position="221"/>
    </location>
</feature>
<keyword evidence="1" id="KW-0812">Transmembrane</keyword>
<name>A0A409WV04_PSICY</name>
<organism evidence="2 3">
    <name type="scientific">Psilocybe cyanescens</name>
    <dbReference type="NCBI Taxonomy" id="93625"/>
    <lineage>
        <taxon>Eukaryota</taxon>
        <taxon>Fungi</taxon>
        <taxon>Dikarya</taxon>
        <taxon>Basidiomycota</taxon>
        <taxon>Agaricomycotina</taxon>
        <taxon>Agaricomycetes</taxon>
        <taxon>Agaricomycetidae</taxon>
        <taxon>Agaricales</taxon>
        <taxon>Agaricineae</taxon>
        <taxon>Strophariaceae</taxon>
        <taxon>Psilocybe</taxon>
    </lineage>
</organism>
<sequence length="236" mass="24172">MRVLAMEIMRGLCSDAELIRNLWEHYNALDTGSKAVPSFVTALKRRVSQQMGGIGVQPESSSSSNATGAAGAVVYGLDMAGRVASASVSGVVTMIGSEAGLSSHGSSMKLQCIDQLDKAKAPAIPKASHTFPSLPSCSAKSVGRTARATTKLEFAGKGIGSHTNSHPNNLLVGEATGIDPRLRMYVAGSSIAAFFAFGLGFAVLGLSGITAAADLVALMLVKFLVTPPPSSSLSSS</sequence>
<evidence type="ECO:0000256" key="1">
    <source>
        <dbReference type="SAM" id="Phobius"/>
    </source>
</evidence>
<keyword evidence="1" id="KW-0472">Membrane</keyword>
<dbReference type="OrthoDB" id="2684512at2759"/>